<dbReference type="Proteomes" id="UP000694843">
    <property type="component" value="Unplaced"/>
</dbReference>
<dbReference type="SUPFAM" id="SSF144122">
    <property type="entry name" value="Tim10-like"/>
    <property type="match status" value="1"/>
</dbReference>
<keyword evidence="1" id="KW-0653">Protein transport</keyword>
<comment type="similarity">
    <text evidence="1">Belongs to the small Tim family.</text>
</comment>
<feature type="region of interest" description="Disordered" evidence="2">
    <location>
        <begin position="1"/>
        <end position="56"/>
    </location>
</feature>
<dbReference type="GeneID" id="108670742"/>
<comment type="subunit">
    <text evidence="1">Heterohexamer.</text>
</comment>
<feature type="compositionally biased region" description="Low complexity" evidence="2">
    <location>
        <begin position="10"/>
        <end position="47"/>
    </location>
</feature>
<dbReference type="Gene3D" id="1.10.287.810">
    <property type="entry name" value="Mitochondrial import inner membrane translocase subunit tim13 like domains"/>
    <property type="match status" value="1"/>
</dbReference>
<evidence type="ECO:0000259" key="3">
    <source>
        <dbReference type="Pfam" id="PF02953"/>
    </source>
</evidence>
<comment type="domain">
    <text evidence="1">The twin CX3C motif contains 4 conserved Cys residues that form 2 disulfide bonds in the mitochondrial intermembrane space.</text>
</comment>
<name>A0A8B7NJ96_HYAAZ</name>
<keyword evidence="1" id="KW-0472">Membrane</keyword>
<dbReference type="Pfam" id="PF02953">
    <property type="entry name" value="zf-Tim10_DDP"/>
    <property type="match status" value="1"/>
</dbReference>
<evidence type="ECO:0000313" key="5">
    <source>
        <dbReference type="RefSeq" id="XP_018013723.1"/>
    </source>
</evidence>
<keyword evidence="1" id="KW-0999">Mitochondrion inner membrane</keyword>
<gene>
    <name evidence="5" type="primary">LOC108670742</name>
</gene>
<dbReference type="InterPro" id="IPR004217">
    <property type="entry name" value="Tim10-like"/>
</dbReference>
<dbReference type="GO" id="GO:0015031">
    <property type="term" value="P:protein transport"/>
    <property type="evidence" value="ECO:0007669"/>
    <property type="project" value="UniProtKB-KW"/>
</dbReference>
<dbReference type="CTD" id="32081"/>
<protein>
    <recommendedName>
        <fullName evidence="1">Mitochondrial import inner membrane translocase subunit</fullName>
    </recommendedName>
</protein>
<keyword evidence="1" id="KW-1015">Disulfide bond</keyword>
<dbReference type="KEGG" id="hazt:108670742"/>
<keyword evidence="1" id="KW-0143">Chaperone</keyword>
<keyword evidence="1" id="KW-0496">Mitochondrion</keyword>
<proteinExistence type="inferred from homology"/>
<evidence type="ECO:0000256" key="1">
    <source>
        <dbReference type="RuleBase" id="RU367043"/>
    </source>
</evidence>
<keyword evidence="4" id="KW-1185">Reference proteome</keyword>
<dbReference type="GO" id="GO:0005743">
    <property type="term" value="C:mitochondrial inner membrane"/>
    <property type="evidence" value="ECO:0007669"/>
    <property type="project" value="UniProtKB-SubCell"/>
</dbReference>
<dbReference type="OrthoDB" id="344165at2759"/>
<keyword evidence="1" id="KW-0813">Transport</keyword>
<comment type="subcellular location">
    <subcellularLocation>
        <location evidence="1">Mitochondrion inner membrane</location>
        <topology evidence="1">Peripheral membrane protein</topology>
        <orientation evidence="1">Intermembrane side</orientation>
    </subcellularLocation>
</comment>
<feature type="domain" description="Tim10-like" evidence="3">
    <location>
        <begin position="56"/>
        <end position="119"/>
    </location>
</feature>
<accession>A0A8B7NJ96</accession>
<dbReference type="RefSeq" id="XP_018013723.1">
    <property type="nucleotide sequence ID" value="XM_018158234.2"/>
</dbReference>
<dbReference type="InterPro" id="IPR035427">
    <property type="entry name" value="Tim10-like_dom_sf"/>
</dbReference>
<keyword evidence="1" id="KW-0811">Translocation</keyword>
<organism evidence="4 5">
    <name type="scientific">Hyalella azteca</name>
    <name type="common">Amphipod</name>
    <dbReference type="NCBI Taxonomy" id="294128"/>
    <lineage>
        <taxon>Eukaryota</taxon>
        <taxon>Metazoa</taxon>
        <taxon>Ecdysozoa</taxon>
        <taxon>Arthropoda</taxon>
        <taxon>Crustacea</taxon>
        <taxon>Multicrustacea</taxon>
        <taxon>Malacostraca</taxon>
        <taxon>Eumalacostraca</taxon>
        <taxon>Peracarida</taxon>
        <taxon>Amphipoda</taxon>
        <taxon>Senticaudata</taxon>
        <taxon>Talitrida</taxon>
        <taxon>Talitroidea</taxon>
        <taxon>Hyalellidae</taxon>
        <taxon>Hyalella</taxon>
    </lineage>
</organism>
<dbReference type="OMA" id="QATQVCL"/>
<sequence>MSWLFGGGSSSDSSSESSHSFETDSSSSSFNPGFSDSSFSSGSGSSDADNAQMTEMLQIEESKATFNSTVHKINSQCFEICMKSEKISDSLTSRNRQCISDCCDRYVDTSLYVTNRFAQLLQGKASR</sequence>
<comment type="function">
    <text evidence="1">Mitochondrial intermembrane chaperone that participates in the import and insertion of some multi-pass transmembrane proteins into the mitochondrial inner membrane. Also required for the transfer of beta-barrel precursors from the TOM complex to the sorting and assembly machinery (SAM complex) of the outer membrane. Acts as a chaperone-like protein that protects the hydrophobic precursors from aggregation and guide them through the mitochondrial intermembrane space.</text>
</comment>
<dbReference type="AlphaFoldDB" id="A0A8B7NJ96"/>
<evidence type="ECO:0000256" key="2">
    <source>
        <dbReference type="SAM" id="MobiDB-lite"/>
    </source>
</evidence>
<reference evidence="5" key="1">
    <citation type="submission" date="2025-08" db="UniProtKB">
        <authorList>
            <consortium name="RefSeq"/>
        </authorList>
    </citation>
    <scope>IDENTIFICATION</scope>
    <source>
        <tissue evidence="5">Whole organism</tissue>
    </source>
</reference>
<evidence type="ECO:0000313" key="4">
    <source>
        <dbReference type="Proteomes" id="UP000694843"/>
    </source>
</evidence>